<dbReference type="Gene3D" id="3.40.710.10">
    <property type="entry name" value="DD-peptidase/beta-lactamase superfamily"/>
    <property type="match status" value="1"/>
</dbReference>
<protein>
    <submittedName>
        <fullName evidence="2">DgyrCDS4203</fullName>
    </submittedName>
</protein>
<evidence type="ECO:0000313" key="3">
    <source>
        <dbReference type="Proteomes" id="UP000549394"/>
    </source>
</evidence>
<dbReference type="Pfam" id="PF00144">
    <property type="entry name" value="Beta-lactamase"/>
    <property type="match status" value="1"/>
</dbReference>
<dbReference type="PANTHER" id="PTHR43319:SF3">
    <property type="entry name" value="BETA-LACTAMASE-RELATED DOMAIN-CONTAINING PROTEIN"/>
    <property type="match status" value="1"/>
</dbReference>
<dbReference type="PANTHER" id="PTHR43319">
    <property type="entry name" value="BETA-LACTAMASE-RELATED"/>
    <property type="match status" value="1"/>
</dbReference>
<evidence type="ECO:0000259" key="1">
    <source>
        <dbReference type="Pfam" id="PF00144"/>
    </source>
</evidence>
<feature type="domain" description="Beta-lactamase-related" evidence="1">
    <location>
        <begin position="10"/>
        <end position="359"/>
    </location>
</feature>
<keyword evidence="3" id="KW-1185">Reference proteome</keyword>
<organism evidence="2 3">
    <name type="scientific">Dimorphilus gyrociliatus</name>
    <dbReference type="NCBI Taxonomy" id="2664684"/>
    <lineage>
        <taxon>Eukaryota</taxon>
        <taxon>Metazoa</taxon>
        <taxon>Spiralia</taxon>
        <taxon>Lophotrochozoa</taxon>
        <taxon>Annelida</taxon>
        <taxon>Polychaeta</taxon>
        <taxon>Polychaeta incertae sedis</taxon>
        <taxon>Dinophilidae</taxon>
        <taxon>Dimorphilus</taxon>
    </lineage>
</organism>
<dbReference type="Proteomes" id="UP000549394">
    <property type="component" value="Unassembled WGS sequence"/>
</dbReference>
<name>A0A7I8VG95_9ANNE</name>
<evidence type="ECO:0000313" key="2">
    <source>
        <dbReference type="EMBL" id="CAD5115210.1"/>
    </source>
</evidence>
<dbReference type="SUPFAM" id="SSF56601">
    <property type="entry name" value="beta-lactamase/transpeptidase-like"/>
    <property type="match status" value="1"/>
</dbReference>
<dbReference type="InterPro" id="IPR012338">
    <property type="entry name" value="Beta-lactam/transpept-like"/>
</dbReference>
<accession>A0A7I8VG95</accession>
<gene>
    <name evidence="2" type="ORF">DGYR_LOCUS3974</name>
</gene>
<sequence length="391" mass="44225">MCMQLLITLCFRELLKSGELRGGSFALYHQGELVVEVYGGYADEENRVEWKKQTLGRLFSSTKAFAAVTIAFLVDRGLLNYDERVAKYWPEFAQNGKDQITLRQLISHQAGLAAIDELFSIYDIIERPGKVGDILAKQKPQWNPGSKFGYHGITLGLYLDQIVRRVDPDHRNLAEFFHDEIALPLELDAGIGLPNKEYYRVAKMGKIRLFNLDLFKVSHYWKFIYIYITNQDHWAYKAIINPKEYEDDNLVNNPTFASTPNPSTHGYGTATSAAKLFGILANGGMWNGKKIISANIINKLNIPEVSGEDQCVFFQQTMGLGTKLLKSPQGNYIFGTPGAGGQMVYADPKANLGWAFLNNDCKIYAFGEDPRYKKVEKAIYETLETINNKRD</sequence>
<dbReference type="AlphaFoldDB" id="A0A7I8VG95"/>
<dbReference type="InterPro" id="IPR052907">
    <property type="entry name" value="Beta-lactamase/esterase"/>
</dbReference>
<dbReference type="EMBL" id="CAJFCJ010000006">
    <property type="protein sequence ID" value="CAD5115210.1"/>
    <property type="molecule type" value="Genomic_DNA"/>
</dbReference>
<dbReference type="InterPro" id="IPR001466">
    <property type="entry name" value="Beta-lactam-related"/>
</dbReference>
<proteinExistence type="predicted"/>
<reference evidence="2 3" key="1">
    <citation type="submission" date="2020-08" db="EMBL/GenBank/DDBJ databases">
        <authorList>
            <person name="Hejnol A."/>
        </authorList>
    </citation>
    <scope>NUCLEOTIDE SEQUENCE [LARGE SCALE GENOMIC DNA]</scope>
</reference>
<dbReference type="OrthoDB" id="5946976at2759"/>
<comment type="caution">
    <text evidence="2">The sequence shown here is derived from an EMBL/GenBank/DDBJ whole genome shotgun (WGS) entry which is preliminary data.</text>
</comment>